<gene>
    <name evidence="3" type="ORF">CYLTODRAFT_420916</name>
</gene>
<proteinExistence type="predicted"/>
<dbReference type="Proteomes" id="UP000054007">
    <property type="component" value="Unassembled WGS sequence"/>
</dbReference>
<keyword evidence="2" id="KW-0812">Transmembrane</keyword>
<feature type="region of interest" description="Disordered" evidence="1">
    <location>
        <begin position="1"/>
        <end position="24"/>
    </location>
</feature>
<accession>A0A0D7BHV3</accession>
<evidence type="ECO:0000313" key="4">
    <source>
        <dbReference type="Proteomes" id="UP000054007"/>
    </source>
</evidence>
<evidence type="ECO:0000256" key="1">
    <source>
        <dbReference type="SAM" id="MobiDB-lite"/>
    </source>
</evidence>
<reference evidence="3 4" key="1">
    <citation type="journal article" date="2015" name="Fungal Genet. Biol.">
        <title>Evolution of novel wood decay mechanisms in Agaricales revealed by the genome sequences of Fistulina hepatica and Cylindrobasidium torrendii.</title>
        <authorList>
            <person name="Floudas D."/>
            <person name="Held B.W."/>
            <person name="Riley R."/>
            <person name="Nagy L.G."/>
            <person name="Koehler G."/>
            <person name="Ransdell A.S."/>
            <person name="Younus H."/>
            <person name="Chow J."/>
            <person name="Chiniquy J."/>
            <person name="Lipzen A."/>
            <person name="Tritt A."/>
            <person name="Sun H."/>
            <person name="Haridas S."/>
            <person name="LaButti K."/>
            <person name="Ohm R.A."/>
            <person name="Kues U."/>
            <person name="Blanchette R.A."/>
            <person name="Grigoriev I.V."/>
            <person name="Minto R.E."/>
            <person name="Hibbett D.S."/>
        </authorList>
    </citation>
    <scope>NUCLEOTIDE SEQUENCE [LARGE SCALE GENOMIC DNA]</scope>
    <source>
        <strain evidence="3 4">FP15055 ss-10</strain>
    </source>
</reference>
<feature type="transmembrane region" description="Helical" evidence="2">
    <location>
        <begin position="67"/>
        <end position="87"/>
    </location>
</feature>
<sequence length="278" mass="31440">MASCNNPPPPYEPEPFTPAFGPTHAAPAATEQQINHQYAFSSYSEETLLIVKFGSERYQRLRFRFKALAGVLLVVVITSIIFAVQSINARVNAVRRAEQRIGLDLERMRKANLFWDQPSTQGRACSAWKTRTYSAKLHNIPGEVSGVNWCLKTPIDMPGFKFAQPEYCEEMKNGDVLGHWTLHDDKDCHTYWGRYNNLGCQDGLPGNRLIEMQLLDHHPPWNTGKQLCATTPWGDNGELPLICDDRGLWGFWGKWLVPDDTCSQSILVSEEVLAEQMG</sequence>
<dbReference type="AlphaFoldDB" id="A0A0D7BHV3"/>
<keyword evidence="2" id="KW-1133">Transmembrane helix</keyword>
<dbReference type="STRING" id="1314674.A0A0D7BHV3"/>
<evidence type="ECO:0000313" key="3">
    <source>
        <dbReference type="EMBL" id="KIY69201.1"/>
    </source>
</evidence>
<dbReference type="OrthoDB" id="3153758at2759"/>
<protein>
    <submittedName>
        <fullName evidence="3">Uncharacterized protein</fullName>
    </submittedName>
</protein>
<dbReference type="EMBL" id="KN880488">
    <property type="protein sequence ID" value="KIY69201.1"/>
    <property type="molecule type" value="Genomic_DNA"/>
</dbReference>
<feature type="compositionally biased region" description="Pro residues" evidence="1">
    <location>
        <begin position="1"/>
        <end position="16"/>
    </location>
</feature>
<keyword evidence="4" id="KW-1185">Reference proteome</keyword>
<evidence type="ECO:0000256" key="2">
    <source>
        <dbReference type="SAM" id="Phobius"/>
    </source>
</evidence>
<keyword evidence="2" id="KW-0472">Membrane</keyword>
<organism evidence="3 4">
    <name type="scientific">Cylindrobasidium torrendii FP15055 ss-10</name>
    <dbReference type="NCBI Taxonomy" id="1314674"/>
    <lineage>
        <taxon>Eukaryota</taxon>
        <taxon>Fungi</taxon>
        <taxon>Dikarya</taxon>
        <taxon>Basidiomycota</taxon>
        <taxon>Agaricomycotina</taxon>
        <taxon>Agaricomycetes</taxon>
        <taxon>Agaricomycetidae</taxon>
        <taxon>Agaricales</taxon>
        <taxon>Marasmiineae</taxon>
        <taxon>Physalacriaceae</taxon>
        <taxon>Cylindrobasidium</taxon>
    </lineage>
</organism>
<name>A0A0D7BHV3_9AGAR</name>